<protein>
    <submittedName>
        <fullName evidence="1">Uncharacterized protein</fullName>
    </submittedName>
</protein>
<dbReference type="EMBL" id="CAXLJM020000053">
    <property type="protein sequence ID" value="CAL8116267.1"/>
    <property type="molecule type" value="Genomic_DNA"/>
</dbReference>
<evidence type="ECO:0000313" key="2">
    <source>
        <dbReference type="Proteomes" id="UP001642540"/>
    </source>
</evidence>
<accession>A0ABP1R012</accession>
<reference evidence="1 2" key="1">
    <citation type="submission" date="2024-08" db="EMBL/GenBank/DDBJ databases">
        <authorList>
            <person name="Cucini C."/>
            <person name="Frati F."/>
        </authorList>
    </citation>
    <scope>NUCLEOTIDE SEQUENCE [LARGE SCALE GENOMIC DNA]</scope>
</reference>
<organism evidence="1 2">
    <name type="scientific">Orchesella dallaii</name>
    <dbReference type="NCBI Taxonomy" id="48710"/>
    <lineage>
        <taxon>Eukaryota</taxon>
        <taxon>Metazoa</taxon>
        <taxon>Ecdysozoa</taxon>
        <taxon>Arthropoda</taxon>
        <taxon>Hexapoda</taxon>
        <taxon>Collembola</taxon>
        <taxon>Entomobryomorpha</taxon>
        <taxon>Entomobryoidea</taxon>
        <taxon>Orchesellidae</taxon>
        <taxon>Orchesellinae</taxon>
        <taxon>Orchesella</taxon>
    </lineage>
</organism>
<gene>
    <name evidence="1" type="ORF">ODALV1_LOCUS17214</name>
</gene>
<dbReference type="Proteomes" id="UP001642540">
    <property type="component" value="Unassembled WGS sequence"/>
</dbReference>
<sequence>MSNPPCVTVADCPLPDPDDNCPEKYYKELRCCFGQCDCCGARCCEFEGCAGDTGYCHNPYEGGCGAFDDC</sequence>
<name>A0ABP1R012_9HEXA</name>
<comment type="caution">
    <text evidence="1">The sequence shown here is derived from an EMBL/GenBank/DDBJ whole genome shotgun (WGS) entry which is preliminary data.</text>
</comment>
<evidence type="ECO:0000313" key="1">
    <source>
        <dbReference type="EMBL" id="CAL8116267.1"/>
    </source>
</evidence>
<proteinExistence type="predicted"/>
<keyword evidence="2" id="KW-1185">Reference proteome</keyword>